<dbReference type="PANTHER" id="PTHR10961:SF7">
    <property type="entry name" value="FAD DEPENDENT OXIDOREDUCTASE DOMAIN-CONTAINING PROTEIN"/>
    <property type="match status" value="1"/>
</dbReference>
<dbReference type="Gene3D" id="3.50.50.60">
    <property type="entry name" value="FAD/NAD(P)-binding domain"/>
    <property type="match status" value="1"/>
</dbReference>
<comment type="caution">
    <text evidence="6">The sequence shown here is derived from an EMBL/GenBank/DDBJ whole genome shotgun (WGS) entry which is preliminary data.</text>
</comment>
<accession>A0ABW3BB56</accession>
<dbReference type="EC" id="1.-.-.-" evidence="6"/>
<dbReference type="Proteomes" id="UP001596956">
    <property type="component" value="Unassembled WGS sequence"/>
</dbReference>
<evidence type="ECO:0000259" key="5">
    <source>
        <dbReference type="Pfam" id="PF01266"/>
    </source>
</evidence>
<dbReference type="EMBL" id="JBHTHR010000051">
    <property type="protein sequence ID" value="MFD0800418.1"/>
    <property type="molecule type" value="Genomic_DNA"/>
</dbReference>
<dbReference type="GO" id="GO:0016491">
    <property type="term" value="F:oxidoreductase activity"/>
    <property type="evidence" value="ECO:0007669"/>
    <property type="project" value="UniProtKB-KW"/>
</dbReference>
<dbReference type="PANTHER" id="PTHR10961">
    <property type="entry name" value="PEROXISOMAL SARCOSINE OXIDASE"/>
    <property type="match status" value="1"/>
</dbReference>
<keyword evidence="2" id="KW-0285">Flavoprotein</keyword>
<dbReference type="InterPro" id="IPR045170">
    <property type="entry name" value="MTOX"/>
</dbReference>
<evidence type="ECO:0000313" key="7">
    <source>
        <dbReference type="Proteomes" id="UP001596956"/>
    </source>
</evidence>
<keyword evidence="3" id="KW-0274">FAD</keyword>
<protein>
    <submittedName>
        <fullName evidence="6">NAD(P)/FAD-dependent oxidoreductase</fullName>
        <ecNumber evidence="6">1.-.-.-</ecNumber>
    </submittedName>
</protein>
<dbReference type="InterPro" id="IPR036188">
    <property type="entry name" value="FAD/NAD-bd_sf"/>
</dbReference>
<name>A0ABW3BB56_9ACTN</name>
<sequence length="370" mass="39203">MKGYRKKLDIAVIGAGVLGLAATEALARRGVYAMCFDGRTPGQGQSGGRTRTFRHRHDDPDVVRMAADSLALWRAWEQRSGRTLIGGEGAVYSGMTEADAAGLLTHGVPHEWVDGDKAATAFGPLAPLSAPLLVDPTAGAIRTRTTIEVLRAWTSDRIANQDVHGVTVPEDGDGVELHTEDAIYRARHVLICAGTETPRLAAGVGIDIPLDQALHTRPHYRVRDRFLDSPLPCWVDRAGEFGETVYGSPIGTSGDFVVGLIGQGVDVDMNDGLPVGTEMEAHVRRLSTYVEKALPGLVPEPVGLRVCVMTKLPGGSDSLGVWTAPGVTAVTGHNLFKMAPLLGELLADSALGKGLPAEVRRVTEAGMASV</sequence>
<dbReference type="SUPFAM" id="SSF51905">
    <property type="entry name" value="FAD/NAD(P)-binding domain"/>
    <property type="match status" value="1"/>
</dbReference>
<comment type="cofactor">
    <cofactor evidence="1">
        <name>FAD</name>
        <dbReference type="ChEBI" id="CHEBI:57692"/>
    </cofactor>
</comment>
<organism evidence="6 7">
    <name type="scientific">Streptomonospora algeriensis</name>
    <dbReference type="NCBI Taxonomy" id="995084"/>
    <lineage>
        <taxon>Bacteria</taxon>
        <taxon>Bacillati</taxon>
        <taxon>Actinomycetota</taxon>
        <taxon>Actinomycetes</taxon>
        <taxon>Streptosporangiales</taxon>
        <taxon>Nocardiopsidaceae</taxon>
        <taxon>Streptomonospora</taxon>
    </lineage>
</organism>
<dbReference type="Pfam" id="PF01266">
    <property type="entry name" value="DAO"/>
    <property type="match status" value="1"/>
</dbReference>
<evidence type="ECO:0000256" key="4">
    <source>
        <dbReference type="ARBA" id="ARBA00023002"/>
    </source>
</evidence>
<evidence type="ECO:0000256" key="2">
    <source>
        <dbReference type="ARBA" id="ARBA00022630"/>
    </source>
</evidence>
<dbReference type="InterPro" id="IPR006076">
    <property type="entry name" value="FAD-dep_OxRdtase"/>
</dbReference>
<keyword evidence="7" id="KW-1185">Reference proteome</keyword>
<keyword evidence="4 6" id="KW-0560">Oxidoreductase</keyword>
<dbReference type="Gene3D" id="3.30.9.10">
    <property type="entry name" value="D-Amino Acid Oxidase, subunit A, domain 2"/>
    <property type="match status" value="1"/>
</dbReference>
<proteinExistence type="predicted"/>
<evidence type="ECO:0000313" key="6">
    <source>
        <dbReference type="EMBL" id="MFD0800418.1"/>
    </source>
</evidence>
<evidence type="ECO:0000256" key="3">
    <source>
        <dbReference type="ARBA" id="ARBA00022827"/>
    </source>
</evidence>
<gene>
    <name evidence="6" type="ORF">ACFQZU_03670</name>
</gene>
<evidence type="ECO:0000256" key="1">
    <source>
        <dbReference type="ARBA" id="ARBA00001974"/>
    </source>
</evidence>
<feature type="domain" description="FAD dependent oxidoreductase" evidence="5">
    <location>
        <begin position="9"/>
        <end position="348"/>
    </location>
</feature>
<reference evidence="7" key="1">
    <citation type="journal article" date="2019" name="Int. J. Syst. Evol. Microbiol.">
        <title>The Global Catalogue of Microorganisms (GCM) 10K type strain sequencing project: providing services to taxonomists for standard genome sequencing and annotation.</title>
        <authorList>
            <consortium name="The Broad Institute Genomics Platform"/>
            <consortium name="The Broad Institute Genome Sequencing Center for Infectious Disease"/>
            <person name="Wu L."/>
            <person name="Ma J."/>
        </authorList>
    </citation>
    <scope>NUCLEOTIDE SEQUENCE [LARGE SCALE GENOMIC DNA]</scope>
    <source>
        <strain evidence="7">CCUG 63369</strain>
    </source>
</reference>